<dbReference type="SUPFAM" id="SSF56935">
    <property type="entry name" value="Porins"/>
    <property type="match status" value="1"/>
</dbReference>
<evidence type="ECO:0000313" key="17">
    <source>
        <dbReference type="Proteomes" id="UP000464086"/>
    </source>
</evidence>
<organism evidence="16 17">
    <name type="scientific">Sphingobium yanoikuyae</name>
    <name type="common">Sphingomonas yanoikuyae</name>
    <dbReference type="NCBI Taxonomy" id="13690"/>
    <lineage>
        <taxon>Bacteria</taxon>
        <taxon>Pseudomonadati</taxon>
        <taxon>Pseudomonadota</taxon>
        <taxon>Alphaproteobacteria</taxon>
        <taxon>Sphingomonadales</taxon>
        <taxon>Sphingomonadaceae</taxon>
        <taxon>Sphingobium</taxon>
    </lineage>
</organism>
<dbReference type="RefSeq" id="WP_159367708.1">
    <property type="nucleotide sequence ID" value="NZ_CP047218.1"/>
</dbReference>
<comment type="subcellular location">
    <subcellularLocation>
        <location evidence="1 11">Cell outer membrane</location>
        <topology evidence="1 11">Multi-pass membrane protein</topology>
    </subcellularLocation>
</comment>
<dbReference type="InterPro" id="IPR012910">
    <property type="entry name" value="Plug_dom"/>
</dbReference>
<keyword evidence="9 11" id="KW-0472">Membrane</keyword>
<dbReference type="Pfam" id="PF00593">
    <property type="entry name" value="TonB_dep_Rec_b-barrel"/>
    <property type="match status" value="1"/>
</dbReference>
<keyword evidence="5 11" id="KW-0812">Transmembrane</keyword>
<dbReference type="Gene3D" id="2.40.170.20">
    <property type="entry name" value="TonB-dependent receptor, beta-barrel domain"/>
    <property type="match status" value="1"/>
</dbReference>
<reference evidence="16 17" key="1">
    <citation type="submission" date="2019-12" db="EMBL/GenBank/DDBJ databases">
        <title>Functional and genomic insights into the Sphingobium yanoikuyae YC-JY1, a bacterium efficiently degrading bisphenol A.</title>
        <authorList>
            <person name="Jia Y."/>
            <person name="Li X."/>
            <person name="Wang J."/>
            <person name="Eltoukhy A."/>
            <person name="Lamraoui I."/>
            <person name="Yan Y."/>
        </authorList>
    </citation>
    <scope>NUCLEOTIDE SEQUENCE [LARGE SCALE GENOMIC DNA]</scope>
    <source>
        <strain evidence="16 17">YC-JY1</strain>
    </source>
</reference>
<proteinExistence type="inferred from homology"/>
<dbReference type="PANTHER" id="PTHR32552">
    <property type="entry name" value="FERRICHROME IRON RECEPTOR-RELATED"/>
    <property type="match status" value="1"/>
</dbReference>
<keyword evidence="13" id="KW-0732">Signal</keyword>
<evidence type="ECO:0000256" key="9">
    <source>
        <dbReference type="ARBA" id="ARBA00023136"/>
    </source>
</evidence>
<evidence type="ECO:0000256" key="6">
    <source>
        <dbReference type="ARBA" id="ARBA00023004"/>
    </source>
</evidence>
<keyword evidence="6" id="KW-0408">Iron</keyword>
<feature type="signal peptide" evidence="13">
    <location>
        <begin position="1"/>
        <end position="21"/>
    </location>
</feature>
<comment type="similarity">
    <text evidence="11 12">Belongs to the TonB-dependent receptor family.</text>
</comment>
<evidence type="ECO:0000256" key="5">
    <source>
        <dbReference type="ARBA" id="ARBA00022692"/>
    </source>
</evidence>
<keyword evidence="8 12" id="KW-0798">TonB box</keyword>
<dbReference type="InterPro" id="IPR039426">
    <property type="entry name" value="TonB-dep_rcpt-like"/>
</dbReference>
<evidence type="ECO:0000259" key="14">
    <source>
        <dbReference type="Pfam" id="PF00593"/>
    </source>
</evidence>
<dbReference type="EMBL" id="CP047218">
    <property type="protein sequence ID" value="QHD69577.1"/>
    <property type="molecule type" value="Genomic_DNA"/>
</dbReference>
<name>A0A6P1GLX8_SPHYA</name>
<keyword evidence="3 11" id="KW-1134">Transmembrane beta strand</keyword>
<keyword evidence="2 11" id="KW-0813">Transport</keyword>
<keyword evidence="16" id="KW-0675">Receptor</keyword>
<dbReference type="InterPro" id="IPR036942">
    <property type="entry name" value="Beta-barrel_TonB_sf"/>
</dbReference>
<dbReference type="GO" id="GO:0006826">
    <property type="term" value="P:iron ion transport"/>
    <property type="evidence" value="ECO:0007669"/>
    <property type="project" value="UniProtKB-KW"/>
</dbReference>
<evidence type="ECO:0000256" key="3">
    <source>
        <dbReference type="ARBA" id="ARBA00022452"/>
    </source>
</evidence>
<dbReference type="Proteomes" id="UP000464086">
    <property type="component" value="Chromosome"/>
</dbReference>
<dbReference type="PROSITE" id="PS52016">
    <property type="entry name" value="TONB_DEPENDENT_REC_3"/>
    <property type="match status" value="1"/>
</dbReference>
<evidence type="ECO:0000256" key="13">
    <source>
        <dbReference type="SAM" id="SignalP"/>
    </source>
</evidence>
<evidence type="ECO:0000256" key="4">
    <source>
        <dbReference type="ARBA" id="ARBA00022496"/>
    </source>
</evidence>
<feature type="domain" description="TonB-dependent receptor-like beta-barrel" evidence="14">
    <location>
        <begin position="296"/>
        <end position="711"/>
    </location>
</feature>
<keyword evidence="7" id="KW-0406">Ion transport</keyword>
<evidence type="ECO:0000256" key="10">
    <source>
        <dbReference type="ARBA" id="ARBA00023237"/>
    </source>
</evidence>
<evidence type="ECO:0000256" key="1">
    <source>
        <dbReference type="ARBA" id="ARBA00004571"/>
    </source>
</evidence>
<protein>
    <submittedName>
        <fullName evidence="16">TonB-dependent receptor</fullName>
    </submittedName>
</protein>
<feature type="domain" description="TonB-dependent receptor plug" evidence="15">
    <location>
        <begin position="54"/>
        <end position="161"/>
    </location>
</feature>
<evidence type="ECO:0000256" key="12">
    <source>
        <dbReference type="RuleBase" id="RU003357"/>
    </source>
</evidence>
<evidence type="ECO:0000256" key="7">
    <source>
        <dbReference type="ARBA" id="ARBA00023065"/>
    </source>
</evidence>
<dbReference type="Pfam" id="PF07715">
    <property type="entry name" value="Plug"/>
    <property type="match status" value="1"/>
</dbReference>
<dbReference type="InterPro" id="IPR000531">
    <property type="entry name" value="Beta-barrel_TonB"/>
</dbReference>
<keyword evidence="10 11" id="KW-0998">Cell outer membrane</keyword>
<gene>
    <name evidence="16" type="ORF">GS397_22720</name>
</gene>
<evidence type="ECO:0000256" key="2">
    <source>
        <dbReference type="ARBA" id="ARBA00022448"/>
    </source>
</evidence>
<dbReference type="AlphaFoldDB" id="A0A6P1GLX8"/>
<keyword evidence="4" id="KW-0410">Iron transport</keyword>
<dbReference type="PANTHER" id="PTHR32552:SF81">
    <property type="entry name" value="TONB-DEPENDENT OUTER MEMBRANE RECEPTOR"/>
    <property type="match status" value="1"/>
</dbReference>
<feature type="chain" id="PRO_5027004807" evidence="13">
    <location>
        <begin position="22"/>
        <end position="747"/>
    </location>
</feature>
<accession>A0A6P1GLX8</accession>
<evidence type="ECO:0000259" key="15">
    <source>
        <dbReference type="Pfam" id="PF07715"/>
    </source>
</evidence>
<evidence type="ECO:0000313" key="16">
    <source>
        <dbReference type="EMBL" id="QHD69577.1"/>
    </source>
</evidence>
<sequence length="747" mass="80378">MKKIILSSALWPLFVAYPAMAQTASTEVDEGANSSDQAGVGEIVVTAQRRSENLQKTALAVNVIGGNDLIRSGVSQAQDLSRLIPALKLSNGGGGGTQVTIRGIGSFNGLPFAEPGVATNLDGVYLARSGSSNGLFYDLERVEVLKGPQGTLYGRNATAGAVNIITRKPSRDFELQAGMEVGNYGKMRGDLAVNVPIEGLGALRVAGVVSRQEGFLESGYQDDDTNAVRAQISFDRGGPFTALLSADYSHLGGKGSGGVFALSETDFVSPDPRLGPSRDGSNAILQNVSSLITGGLNPNLLPPFKEDGFVDITNWGLAATLNYDFGGIMLTALPAYRRNEAHYLHYNGGFPTSSDEYSKATSVEVRLASTDNNASLQWMLGGYYFNEDLNLGLTAFQGAAYGETRPALKTQSLAAFGQVTYALSAAFRLTGGLRYTNEKKSMSGERGFQDPPLGVGFPVTYIPLIGRIDDDSVTWKAGLEIDAGSASLLYANVATGFKAGGFFSSQPPNTTKPERLTAYTIGAKNRLFDNKLQVNLEGFYWKYSDKQVSHIGPVRPVGFDLITENAGSAEVYGVEVDLVWQPTINDRFAANIQHTQSKYLEFTYSQTTLTGPPQTTCAISPLSATSVTVDCAGRPLPRAPKWTLNLSYLHTFEIGEAKLDALIGTRIESRSVLGEEYLDGQYQQGYMMSNASLTWRGPEDRYSVAVYIDNIENETLKATSFVQPIVGLPVVTLEAPRTYGIRARFNF</sequence>
<evidence type="ECO:0000256" key="8">
    <source>
        <dbReference type="ARBA" id="ARBA00023077"/>
    </source>
</evidence>
<dbReference type="GO" id="GO:0009279">
    <property type="term" value="C:cell outer membrane"/>
    <property type="evidence" value="ECO:0007669"/>
    <property type="project" value="UniProtKB-SubCell"/>
</dbReference>
<evidence type="ECO:0000256" key="11">
    <source>
        <dbReference type="PROSITE-ProRule" id="PRU01360"/>
    </source>
</evidence>